<dbReference type="EMBL" id="MHNL01000011">
    <property type="protein sequence ID" value="OGZ44919.1"/>
    <property type="molecule type" value="Genomic_DNA"/>
</dbReference>
<reference evidence="2 3" key="1">
    <citation type="journal article" date="2016" name="Nat. Commun.">
        <title>Thousands of microbial genomes shed light on interconnected biogeochemical processes in an aquifer system.</title>
        <authorList>
            <person name="Anantharaman K."/>
            <person name="Brown C.T."/>
            <person name="Hug L.A."/>
            <person name="Sharon I."/>
            <person name="Castelle C.J."/>
            <person name="Probst A.J."/>
            <person name="Thomas B.C."/>
            <person name="Singh A."/>
            <person name="Wilkins M.J."/>
            <person name="Karaoz U."/>
            <person name="Brodie E.L."/>
            <person name="Williams K.H."/>
            <person name="Hubbard S.S."/>
            <person name="Banfield J.F."/>
        </authorList>
    </citation>
    <scope>NUCLEOTIDE SEQUENCE [LARGE SCALE GENOMIC DNA]</scope>
</reference>
<keyword evidence="1" id="KW-0812">Transmembrane</keyword>
<proteinExistence type="predicted"/>
<gene>
    <name evidence="2" type="ORF">A2756_03540</name>
</gene>
<accession>A0A1G2G3W4</accession>
<comment type="caution">
    <text evidence="2">The sequence shown here is derived from an EMBL/GenBank/DDBJ whole genome shotgun (WGS) entry which is preliminary data.</text>
</comment>
<feature type="transmembrane region" description="Helical" evidence="1">
    <location>
        <begin position="25"/>
        <end position="48"/>
    </location>
</feature>
<keyword evidence="1" id="KW-1133">Transmembrane helix</keyword>
<evidence type="ECO:0000313" key="3">
    <source>
        <dbReference type="Proteomes" id="UP000177785"/>
    </source>
</evidence>
<organism evidence="2 3">
    <name type="scientific">Candidatus Ryanbacteria bacterium RIFCSPHIGHO2_01_FULL_48_27</name>
    <dbReference type="NCBI Taxonomy" id="1802115"/>
    <lineage>
        <taxon>Bacteria</taxon>
        <taxon>Candidatus Ryaniibacteriota</taxon>
    </lineage>
</organism>
<name>A0A1G2G3W4_9BACT</name>
<protein>
    <submittedName>
        <fullName evidence="2">Uncharacterized protein</fullName>
    </submittedName>
</protein>
<dbReference type="AlphaFoldDB" id="A0A1G2G3W4"/>
<evidence type="ECO:0000313" key="2">
    <source>
        <dbReference type="EMBL" id="OGZ44919.1"/>
    </source>
</evidence>
<dbReference type="Proteomes" id="UP000177785">
    <property type="component" value="Unassembled WGS sequence"/>
</dbReference>
<keyword evidence="1" id="KW-0472">Membrane</keyword>
<dbReference type="STRING" id="1802115.A2756_03540"/>
<sequence>MPDPVLISKSRVAPRPSQIAQKSMGILLVLALIFAVASILIYGGVYVYHSNLQTTLDDATRELSRLEDEFEPDKLAKISEVDKGLTVARTMLNSHVYSSNVFKFLQDNTLKTARYTNFIYSANPPELTLSAETDGYFGLKRQVEIFETTPLIKSATFSAVTRDPKDGTVKFQLKISFDENLLRYTGSQPN</sequence>
<evidence type="ECO:0000256" key="1">
    <source>
        <dbReference type="SAM" id="Phobius"/>
    </source>
</evidence>